<protein>
    <recommendedName>
        <fullName evidence="3">Indoleacetamide hydrolase</fullName>
    </recommendedName>
</protein>
<keyword evidence="5" id="KW-0378">Hydrolase</keyword>
<dbReference type="PANTHER" id="PTHR11895">
    <property type="entry name" value="TRANSAMIDASE"/>
    <property type="match status" value="1"/>
</dbReference>
<comment type="caution">
    <text evidence="5">The sequence shown here is derived from an EMBL/GenBank/DDBJ whole genome shotgun (WGS) entry which is preliminary data.</text>
</comment>
<dbReference type="InterPro" id="IPR036928">
    <property type="entry name" value="AS_sf"/>
</dbReference>
<dbReference type="GO" id="GO:0016787">
    <property type="term" value="F:hydrolase activity"/>
    <property type="evidence" value="ECO:0007669"/>
    <property type="project" value="UniProtKB-KW"/>
</dbReference>
<dbReference type="NCBIfam" id="NF005688">
    <property type="entry name" value="PRK07488.1"/>
    <property type="match status" value="1"/>
</dbReference>
<dbReference type="EMBL" id="RJTH01000009">
    <property type="protein sequence ID" value="RUM22947.1"/>
    <property type="molecule type" value="Genomic_DNA"/>
</dbReference>
<proteinExistence type="inferred from homology"/>
<comment type="function">
    <text evidence="1">Hydrolyzes indole-3-acetamide (IAM) into indole-3-acetic acid (IAA).</text>
</comment>
<evidence type="ECO:0000313" key="5">
    <source>
        <dbReference type="EMBL" id="RUM22947.1"/>
    </source>
</evidence>
<dbReference type="Pfam" id="PF01425">
    <property type="entry name" value="Amidase"/>
    <property type="match status" value="1"/>
</dbReference>
<organism evidence="5 6">
    <name type="scientific">Rhizobium vallis</name>
    <dbReference type="NCBI Taxonomy" id="634290"/>
    <lineage>
        <taxon>Bacteria</taxon>
        <taxon>Pseudomonadati</taxon>
        <taxon>Pseudomonadota</taxon>
        <taxon>Alphaproteobacteria</taxon>
        <taxon>Hyphomicrobiales</taxon>
        <taxon>Rhizobiaceae</taxon>
        <taxon>Rhizobium/Agrobacterium group</taxon>
        <taxon>Rhizobium</taxon>
    </lineage>
</organism>
<dbReference type="InterPro" id="IPR023631">
    <property type="entry name" value="Amidase_dom"/>
</dbReference>
<evidence type="ECO:0000259" key="4">
    <source>
        <dbReference type="Pfam" id="PF01425"/>
    </source>
</evidence>
<dbReference type="Proteomes" id="UP000278823">
    <property type="component" value="Unassembled WGS sequence"/>
</dbReference>
<gene>
    <name evidence="5" type="primary">iaaH</name>
    <name evidence="5" type="ORF">EFQ99_23160</name>
</gene>
<accession>A0A3S0QSW1</accession>
<sequence>MNISELSCSELASLVSSRTLHAVEIADALIDQVDKLSDANAFTGFDASSVRADAEQADRDLAAGRSKGPLHGVPIAFKDNINVKGYATTAGTAGMRHFRPQDDAPVAAKLRQAGAIAFGKNNMHELAYGATTNNALFGPSRNPFNPDHVCGGSSGGSACAVAHRMVPASIGTDTGGSVRIPAAFCGLWSYRPSPGRWPKAGIVPISSTRDTPGPIARTPSDLALLDSVIVGHSEVSKSSMIQGLRIGVPDDFFWDLADPSVFRVCSDALDRLKSMGAILEKIDARRLLDHHMASTTIIAFFEGKVTLEGFLEAHGVGNSYETVAQSVAAADVRSILLDQLKSETAVGRERYAEAVNIHRPALQEEYRRIFRDNSLDVLAFPTALIAPPLIGDDATVVLNGQEQPLFPTTIHNTDVGSNAGIPGITIPVGLTDTNLPVGLAFDAAAGADRLLLDVAICLEEQFPALKSRYL</sequence>
<feature type="domain" description="Amidase" evidence="4">
    <location>
        <begin position="25"/>
        <end position="452"/>
    </location>
</feature>
<dbReference type="InterPro" id="IPR020556">
    <property type="entry name" value="Amidase_CS"/>
</dbReference>
<dbReference type="SUPFAM" id="SSF75304">
    <property type="entry name" value="Amidase signature (AS) enzymes"/>
    <property type="match status" value="1"/>
</dbReference>
<dbReference type="OrthoDB" id="9777859at2"/>
<evidence type="ECO:0000256" key="1">
    <source>
        <dbReference type="ARBA" id="ARBA00003871"/>
    </source>
</evidence>
<keyword evidence="6" id="KW-1185">Reference proteome</keyword>
<dbReference type="PANTHER" id="PTHR11895:SF151">
    <property type="entry name" value="GLUTAMYL-TRNA(GLN) AMIDOTRANSFERASE SUBUNIT A"/>
    <property type="match status" value="1"/>
</dbReference>
<evidence type="ECO:0000256" key="3">
    <source>
        <dbReference type="ARBA" id="ARBA00021874"/>
    </source>
</evidence>
<evidence type="ECO:0000256" key="2">
    <source>
        <dbReference type="ARBA" id="ARBA00009199"/>
    </source>
</evidence>
<evidence type="ECO:0000313" key="6">
    <source>
        <dbReference type="Proteomes" id="UP000278823"/>
    </source>
</evidence>
<dbReference type="PROSITE" id="PS00571">
    <property type="entry name" value="AMIDASES"/>
    <property type="match status" value="1"/>
</dbReference>
<comment type="similarity">
    <text evidence="2">Belongs to the amidase family.</text>
</comment>
<dbReference type="Gene3D" id="3.90.1300.10">
    <property type="entry name" value="Amidase signature (AS) domain"/>
    <property type="match status" value="1"/>
</dbReference>
<name>A0A3S0QSW1_9HYPH</name>
<dbReference type="RefSeq" id="WP_126923552.1">
    <property type="nucleotide sequence ID" value="NZ_ML133694.1"/>
</dbReference>
<dbReference type="InterPro" id="IPR000120">
    <property type="entry name" value="Amidase"/>
</dbReference>
<dbReference type="AlphaFoldDB" id="A0A3S0QSW1"/>
<reference evidence="6" key="1">
    <citation type="submission" date="2018-11" db="EMBL/GenBank/DDBJ databases">
        <title>Rhizobium chutanense sp. nov., isolated from root nodules of Phaseolus vulgaris in China.</title>
        <authorList>
            <person name="Huo Y."/>
        </authorList>
    </citation>
    <scope>NUCLEOTIDE SEQUENCE [LARGE SCALE GENOMIC DNA]</scope>
    <source>
        <strain evidence="6">CCBAU 65647</strain>
    </source>
</reference>